<reference evidence="1 2" key="1">
    <citation type="submission" date="2016-12" db="EMBL/GenBank/DDBJ databases">
        <title>Candidatus Reconcilibacillus cellulovorans genome.</title>
        <authorList>
            <person name="Kolinko S."/>
            <person name="Wu Y.-W."/>
            <person name="Tachea F."/>
            <person name="Denzel E."/>
            <person name="Hiras J."/>
            <person name="Baecker N."/>
            <person name="Chan L.J."/>
            <person name="Eichorst S.A."/>
            <person name="Frey D."/>
            <person name="Adams P.D."/>
            <person name="Pray T."/>
            <person name="Tanjore D."/>
            <person name="Petzold C.J."/>
            <person name="Gladden J.M."/>
            <person name="Simmons B.A."/>
            <person name="Singer S.W."/>
        </authorList>
    </citation>
    <scope>NUCLEOTIDE SEQUENCE [LARGE SCALE GENOMIC DNA]</scope>
    <source>
        <strain evidence="1">JTherm</strain>
    </source>
</reference>
<accession>A0A2A6DYC7</accession>
<proteinExistence type="predicted"/>
<evidence type="ECO:0000313" key="1">
    <source>
        <dbReference type="EMBL" id="PDO09539.1"/>
    </source>
</evidence>
<evidence type="ECO:0000313" key="2">
    <source>
        <dbReference type="Proteomes" id="UP000243688"/>
    </source>
</evidence>
<sequence>MTEKTVKVMISYVGMRDPFAQDNNQAGPVLTVAESIRPDVVFLLPTSQMGNARSSTEENAWKTKEYLDILDWRPKVSVLPLLIRDAANVQDVLTVTKSELRRVLDVLQSDGVPFELHLNVSSGTPQMQQTLLVLAHSGFFPAPTSLWQALDPRLAVGDRVRSVTTHFLEEENILHAIRKYADQYAFGVIALEFKRLAEISAFQARRSLAEEFQRLFLAYAAWDHLHYRHALDRLRSVWRRFQGTEAKDLDAAFAEQAAFLERLCREPTETVPVLVDLYYNADRAFARQAYADALARFWRLYEGALRLWIREVYGIDPDRFRLSALQSSREDVRRWAAEAYRQGAVRAADVSVGNHVAVRSGDGGEHAAGEGYAKLWEMVRFLEEIGDQHFRQLAEQDVDVPTTGAPTKKKLGILLEELRRKRNVSIVAHGLEPVERLDAERALVAGRTLISALFEEGARLLEHYPLTRERLEEVFEWIGRS</sequence>
<comment type="caution">
    <text evidence="1">The sequence shown here is derived from an EMBL/GenBank/DDBJ whole genome shotgun (WGS) entry which is preliminary data.</text>
</comment>
<organism evidence="1 2">
    <name type="scientific">Candidatus Reconcilbacillus cellulovorans</name>
    <dbReference type="NCBI Taxonomy" id="1906605"/>
    <lineage>
        <taxon>Bacteria</taxon>
        <taxon>Bacillati</taxon>
        <taxon>Bacillota</taxon>
        <taxon>Bacilli</taxon>
        <taxon>Bacillales</taxon>
        <taxon>Paenibacillaceae</taxon>
        <taxon>Candidatus Reconcilbacillus</taxon>
    </lineage>
</organism>
<dbReference type="AlphaFoldDB" id="A0A2A6DYC7"/>
<dbReference type="EMBL" id="MOXJ01000035">
    <property type="protein sequence ID" value="PDO09539.1"/>
    <property type="molecule type" value="Genomic_DNA"/>
</dbReference>
<protein>
    <submittedName>
        <fullName evidence="1">Uncharacterized protein</fullName>
    </submittedName>
</protein>
<dbReference type="Proteomes" id="UP000243688">
    <property type="component" value="Unassembled WGS sequence"/>
</dbReference>
<gene>
    <name evidence="1" type="ORF">BLM47_11950</name>
</gene>
<name>A0A2A6DYC7_9BACL</name>